<evidence type="ECO:0000313" key="3">
    <source>
        <dbReference type="Proteomes" id="UP000799436"/>
    </source>
</evidence>
<proteinExistence type="predicted"/>
<dbReference type="Proteomes" id="UP000799436">
    <property type="component" value="Unassembled WGS sequence"/>
</dbReference>
<protein>
    <submittedName>
        <fullName evidence="2">Uncharacterized protein</fullName>
    </submittedName>
</protein>
<dbReference type="OrthoDB" id="3849757at2759"/>
<feature type="compositionally biased region" description="Pro residues" evidence="1">
    <location>
        <begin position="112"/>
        <end position="126"/>
    </location>
</feature>
<reference evidence="2" key="1">
    <citation type="journal article" date="2020" name="Stud. Mycol.">
        <title>101 Dothideomycetes genomes: a test case for predicting lifestyles and emergence of pathogens.</title>
        <authorList>
            <person name="Haridas S."/>
            <person name="Albert R."/>
            <person name="Binder M."/>
            <person name="Bloem J."/>
            <person name="Labutti K."/>
            <person name="Salamov A."/>
            <person name="Andreopoulos B."/>
            <person name="Baker S."/>
            <person name="Barry K."/>
            <person name="Bills G."/>
            <person name="Bluhm B."/>
            <person name="Cannon C."/>
            <person name="Castanera R."/>
            <person name="Culley D."/>
            <person name="Daum C."/>
            <person name="Ezra D."/>
            <person name="Gonzalez J."/>
            <person name="Henrissat B."/>
            <person name="Kuo A."/>
            <person name="Liang C."/>
            <person name="Lipzen A."/>
            <person name="Lutzoni F."/>
            <person name="Magnuson J."/>
            <person name="Mondo S."/>
            <person name="Nolan M."/>
            <person name="Ohm R."/>
            <person name="Pangilinan J."/>
            <person name="Park H.-J."/>
            <person name="Ramirez L."/>
            <person name="Alfaro M."/>
            <person name="Sun H."/>
            <person name="Tritt A."/>
            <person name="Yoshinaga Y."/>
            <person name="Zwiers L.-H."/>
            <person name="Turgeon B."/>
            <person name="Goodwin S."/>
            <person name="Spatafora J."/>
            <person name="Crous P."/>
            <person name="Grigoriev I."/>
        </authorList>
    </citation>
    <scope>NUCLEOTIDE SEQUENCE</scope>
    <source>
        <strain evidence="2">CBS 116005</strain>
    </source>
</reference>
<feature type="region of interest" description="Disordered" evidence="1">
    <location>
        <begin position="112"/>
        <end position="146"/>
    </location>
</feature>
<accession>A0A6G1L9S7</accession>
<sequence length="510" mass="57829">MRVSERLSLPKLQALLEQGDGSTQNEIDKLLAHEIRRQQHDVNGLLELSRSQQRRVDIVQDRTLQLEQFTAGTSADLQRRLEIVEQQMTAMRIQSVQTAPVLDQFGQFLPGPPYSHPGHVQPPPIRNHPAFQPRSQHSSQAPGGQRNFRVNMMQMPAVHVNVQEPLRFEPGLETPKAKIIKMPASGAGIDEDKFSAIEPNPADDVFGLCAPGTSSAPCAPGPSFGPCAPGPLPKAQFGQKTFRELMSSLYSRSEMSVRQYFRGSFNVHSKDPRAVSLFKLATTHLGSKQAVEKILADQNTRVYLYIGIAHRWLVTKIYKQALLDGFADAETAVRLNELFSKEFWYQENGAIYAMEYGLRRQLATERASVCQQISQQQGFWKWVQQVSGALSDEFMSTFSMLVPVHLLPRAREEFHKIIHEVTKVSLRMRQEPFFFETIFYRFGVRWDFKGMIQRNEEFSGMAMDHNPPQHVVRATLVPCVIQKGFEGNTLQMETILKGEVIITDRQGNLR</sequence>
<dbReference type="EMBL" id="ML995834">
    <property type="protein sequence ID" value="KAF2769390.1"/>
    <property type="molecule type" value="Genomic_DNA"/>
</dbReference>
<name>A0A6G1L9S7_9PEZI</name>
<evidence type="ECO:0000313" key="2">
    <source>
        <dbReference type="EMBL" id="KAF2769390.1"/>
    </source>
</evidence>
<evidence type="ECO:0000256" key="1">
    <source>
        <dbReference type="SAM" id="MobiDB-lite"/>
    </source>
</evidence>
<keyword evidence="3" id="KW-1185">Reference proteome</keyword>
<organism evidence="2 3">
    <name type="scientific">Teratosphaeria nubilosa</name>
    <dbReference type="NCBI Taxonomy" id="161662"/>
    <lineage>
        <taxon>Eukaryota</taxon>
        <taxon>Fungi</taxon>
        <taxon>Dikarya</taxon>
        <taxon>Ascomycota</taxon>
        <taxon>Pezizomycotina</taxon>
        <taxon>Dothideomycetes</taxon>
        <taxon>Dothideomycetidae</taxon>
        <taxon>Mycosphaerellales</taxon>
        <taxon>Teratosphaeriaceae</taxon>
        <taxon>Teratosphaeria</taxon>
    </lineage>
</organism>
<gene>
    <name evidence="2" type="ORF">EJ03DRAFT_327451</name>
</gene>
<feature type="compositionally biased region" description="Polar residues" evidence="1">
    <location>
        <begin position="133"/>
        <end position="142"/>
    </location>
</feature>
<dbReference type="AlphaFoldDB" id="A0A6G1L9S7"/>